<reference evidence="1" key="1">
    <citation type="journal article" date="2021" name="Proc. Natl. Acad. Sci. U.S.A.">
        <title>A Catalog of Tens of Thousands of Viruses from Human Metagenomes Reveals Hidden Associations with Chronic Diseases.</title>
        <authorList>
            <person name="Tisza M.J."/>
            <person name="Buck C.B."/>
        </authorList>
    </citation>
    <scope>NUCLEOTIDE SEQUENCE</scope>
    <source>
        <strain evidence="1">Ctg6c78</strain>
    </source>
</reference>
<accession>A0A8S5URN1</accession>
<name>A0A8S5URN1_9CAUD</name>
<sequence>MDYSGENSLKKIFTLIEANFARSSTSDGVATSANKVNKSITVKLNGGNVEGTSKYTFDGSTEKNIDITPTGIGASTYSKYTATISSTSWTSGSNGYSKSITVNGILASDAPIISTVLSGTKSTDEAIIENWNCISRIVPSANKITVYAYGDKPTVNIPIQILCVRG</sequence>
<evidence type="ECO:0000313" key="1">
    <source>
        <dbReference type="EMBL" id="DAF97060.1"/>
    </source>
</evidence>
<proteinExistence type="predicted"/>
<protein>
    <submittedName>
        <fullName evidence="1">Uncharacterized protein</fullName>
    </submittedName>
</protein>
<dbReference type="EMBL" id="BK016125">
    <property type="protein sequence ID" value="DAF97060.1"/>
    <property type="molecule type" value="Genomic_DNA"/>
</dbReference>
<organism evidence="1">
    <name type="scientific">Siphoviridae sp. ctg6c78</name>
    <dbReference type="NCBI Taxonomy" id="2825603"/>
    <lineage>
        <taxon>Viruses</taxon>
        <taxon>Duplodnaviria</taxon>
        <taxon>Heunggongvirae</taxon>
        <taxon>Uroviricota</taxon>
        <taxon>Caudoviricetes</taxon>
    </lineage>
</organism>